<evidence type="ECO:0000313" key="1">
    <source>
        <dbReference type="EMBL" id="KAK3699137.1"/>
    </source>
</evidence>
<protein>
    <submittedName>
        <fullName evidence="1">Uncharacterized protein</fullName>
    </submittedName>
</protein>
<dbReference type="EMBL" id="JAUTXU010000201">
    <property type="protein sequence ID" value="KAK3699137.1"/>
    <property type="molecule type" value="Genomic_DNA"/>
</dbReference>
<name>A0ACC3MMF4_9PEZI</name>
<gene>
    <name evidence="1" type="ORF">LTR37_016611</name>
</gene>
<keyword evidence="2" id="KW-1185">Reference proteome</keyword>
<dbReference type="Proteomes" id="UP001281147">
    <property type="component" value="Unassembled WGS sequence"/>
</dbReference>
<organism evidence="1 2">
    <name type="scientific">Vermiconidia calcicola</name>
    <dbReference type="NCBI Taxonomy" id="1690605"/>
    <lineage>
        <taxon>Eukaryota</taxon>
        <taxon>Fungi</taxon>
        <taxon>Dikarya</taxon>
        <taxon>Ascomycota</taxon>
        <taxon>Pezizomycotina</taxon>
        <taxon>Dothideomycetes</taxon>
        <taxon>Dothideomycetidae</taxon>
        <taxon>Mycosphaerellales</taxon>
        <taxon>Extremaceae</taxon>
        <taxon>Vermiconidia</taxon>
    </lineage>
</organism>
<sequence length="218" mass="23900">MAQAGPTCYLLSLPAELRSWIWDLAFTSDSHDNTEVDLVTATGPNRALLATCRQIQSEATVSYRSTIPAWWKTTEFSAPGRPTEEERAAIKALDDVKLKLVTTLRIRGPELSRNFDNGIWSCECRSSNKLMTTGHRGGCPQKALKVNSWVMDPLSNSGLRFFGGKCEVGGGCFGKLRAELTAEAIEDAKNHGGWDGLTKEELLSMLCWLGWCGGFAPV</sequence>
<proteinExistence type="predicted"/>
<evidence type="ECO:0000313" key="2">
    <source>
        <dbReference type="Proteomes" id="UP001281147"/>
    </source>
</evidence>
<comment type="caution">
    <text evidence="1">The sequence shown here is derived from an EMBL/GenBank/DDBJ whole genome shotgun (WGS) entry which is preliminary data.</text>
</comment>
<reference evidence="1" key="1">
    <citation type="submission" date="2023-07" db="EMBL/GenBank/DDBJ databases">
        <title>Black Yeasts Isolated from many extreme environments.</title>
        <authorList>
            <person name="Coleine C."/>
            <person name="Stajich J.E."/>
            <person name="Selbmann L."/>
        </authorList>
    </citation>
    <scope>NUCLEOTIDE SEQUENCE</scope>
    <source>
        <strain evidence="1">CCFEE 5714</strain>
    </source>
</reference>
<accession>A0ACC3MMF4</accession>